<evidence type="ECO:0000256" key="4">
    <source>
        <dbReference type="ARBA" id="ARBA00022980"/>
    </source>
</evidence>
<dbReference type="FunFam" id="6.10.250.3440:FF:000001">
    <property type="entry name" value="Mitochondrial ribosomal protein L40"/>
    <property type="match status" value="1"/>
</dbReference>
<name>A0A1W0XF90_HYPEX</name>
<gene>
    <name evidence="9" type="ORF">BV898_00196</name>
</gene>
<dbReference type="EMBL" id="MTYJ01000001">
    <property type="protein sequence ID" value="OQV26068.1"/>
    <property type="molecule type" value="Genomic_DNA"/>
</dbReference>
<dbReference type="AlphaFoldDB" id="A0A1W0XF90"/>
<comment type="caution">
    <text evidence="9">The sequence shown here is derived from an EMBL/GenBank/DDBJ whole genome shotgun (WGS) entry which is preliminary data.</text>
</comment>
<dbReference type="GO" id="GO:0005762">
    <property type="term" value="C:mitochondrial large ribosomal subunit"/>
    <property type="evidence" value="ECO:0007669"/>
    <property type="project" value="InterPro"/>
</dbReference>
<reference evidence="10" key="1">
    <citation type="submission" date="2017-01" db="EMBL/GenBank/DDBJ databases">
        <title>Comparative genomics of anhydrobiosis in the tardigrade Hypsibius dujardini.</title>
        <authorList>
            <person name="Yoshida Y."/>
            <person name="Koutsovoulos G."/>
            <person name="Laetsch D."/>
            <person name="Stevens L."/>
            <person name="Kumar S."/>
            <person name="Horikawa D."/>
            <person name="Ishino K."/>
            <person name="Komine S."/>
            <person name="Tomita M."/>
            <person name="Blaxter M."/>
            <person name="Arakawa K."/>
        </authorList>
    </citation>
    <scope>NUCLEOTIDE SEQUENCE [LARGE SCALE GENOMIC DNA]</scope>
    <source>
        <strain evidence="10">Z151</strain>
    </source>
</reference>
<proteinExistence type="inferred from homology"/>
<dbReference type="OrthoDB" id="5977625at2759"/>
<comment type="similarity">
    <text evidence="2">Belongs to the mitochondrion-specific ribosomal protein mL40 family.</text>
</comment>
<organism evidence="9 10">
    <name type="scientific">Hypsibius exemplaris</name>
    <name type="common">Freshwater tardigrade</name>
    <dbReference type="NCBI Taxonomy" id="2072580"/>
    <lineage>
        <taxon>Eukaryota</taxon>
        <taxon>Metazoa</taxon>
        <taxon>Ecdysozoa</taxon>
        <taxon>Tardigrada</taxon>
        <taxon>Eutardigrada</taxon>
        <taxon>Parachela</taxon>
        <taxon>Hypsibioidea</taxon>
        <taxon>Hypsibiidae</taxon>
        <taxon>Hypsibius</taxon>
    </lineage>
</organism>
<keyword evidence="3" id="KW-0809">Transit peptide</keyword>
<dbReference type="PANTHER" id="PTHR13359">
    <property type="entry name" value="39S RIBOSOMAL PROTEIN L40, MITOCHONDRIAL"/>
    <property type="match status" value="1"/>
</dbReference>
<protein>
    <recommendedName>
        <fullName evidence="7">Large ribosomal subunit protein mL40</fullName>
    </recommendedName>
    <alternativeName>
        <fullName evidence="8">39S ribosomal protein L40, mitochondrial</fullName>
    </alternativeName>
</protein>
<keyword evidence="4 9" id="KW-0689">Ribosomal protein</keyword>
<evidence type="ECO:0000256" key="3">
    <source>
        <dbReference type="ARBA" id="ARBA00022946"/>
    </source>
</evidence>
<dbReference type="InterPro" id="IPR019192">
    <property type="entry name" value="Ribosomal_mL40"/>
</dbReference>
<keyword evidence="6" id="KW-0687">Ribonucleoprotein</keyword>
<evidence type="ECO:0000256" key="1">
    <source>
        <dbReference type="ARBA" id="ARBA00004173"/>
    </source>
</evidence>
<dbReference type="Proteomes" id="UP000192578">
    <property type="component" value="Unassembled WGS sequence"/>
</dbReference>
<accession>A0A1W0XF90</accession>
<dbReference type="Gene3D" id="6.10.250.3440">
    <property type="match status" value="1"/>
</dbReference>
<evidence type="ECO:0000313" key="9">
    <source>
        <dbReference type="EMBL" id="OQV26068.1"/>
    </source>
</evidence>
<dbReference type="InterPro" id="IPR039145">
    <property type="entry name" value="Ribosomal_mL40_metazoa/plant"/>
</dbReference>
<sequence>MAAACLHTSNPLCFWLGTPLCAEPLKKKKKMDPAILKARAEKKKGKIEKAIRQLQKHAQSLKPIDEMTVNKKLLGEVHSRTRKNPPVTEEETERRALALKSWTRYKHYQHLAEQDKLSTMILSQESALRELRAESEELYLKAIAINESFLPLTLKGPVNTPPIPGYVAPDGDYIDTTRKW</sequence>
<evidence type="ECO:0000256" key="8">
    <source>
        <dbReference type="ARBA" id="ARBA00083752"/>
    </source>
</evidence>
<evidence type="ECO:0000256" key="5">
    <source>
        <dbReference type="ARBA" id="ARBA00023128"/>
    </source>
</evidence>
<evidence type="ECO:0000256" key="2">
    <source>
        <dbReference type="ARBA" id="ARBA00009360"/>
    </source>
</evidence>
<dbReference type="Pfam" id="PF09812">
    <property type="entry name" value="MRP-L28"/>
    <property type="match status" value="1"/>
</dbReference>
<dbReference type="PANTHER" id="PTHR13359:SF2">
    <property type="entry name" value="LARGE RIBOSOMAL SUBUNIT PROTEIN ML40"/>
    <property type="match status" value="1"/>
</dbReference>
<evidence type="ECO:0000256" key="7">
    <source>
        <dbReference type="ARBA" id="ARBA00035192"/>
    </source>
</evidence>
<evidence type="ECO:0000313" key="10">
    <source>
        <dbReference type="Proteomes" id="UP000192578"/>
    </source>
</evidence>
<keyword evidence="5" id="KW-0496">Mitochondrion</keyword>
<keyword evidence="10" id="KW-1185">Reference proteome</keyword>
<comment type="subcellular location">
    <subcellularLocation>
        <location evidence="1">Mitochondrion</location>
    </subcellularLocation>
</comment>
<evidence type="ECO:0000256" key="6">
    <source>
        <dbReference type="ARBA" id="ARBA00023274"/>
    </source>
</evidence>